<dbReference type="RefSeq" id="XP_033379835.1">
    <property type="nucleotide sequence ID" value="XM_033534147.1"/>
</dbReference>
<dbReference type="Pfam" id="PF00903">
    <property type="entry name" value="Glyoxalase"/>
    <property type="match status" value="1"/>
</dbReference>
<organism evidence="3 4">
    <name type="scientific">Aaosphaeria arxii CBS 175.79</name>
    <dbReference type="NCBI Taxonomy" id="1450172"/>
    <lineage>
        <taxon>Eukaryota</taxon>
        <taxon>Fungi</taxon>
        <taxon>Dikarya</taxon>
        <taxon>Ascomycota</taxon>
        <taxon>Pezizomycotina</taxon>
        <taxon>Dothideomycetes</taxon>
        <taxon>Pleosporomycetidae</taxon>
        <taxon>Pleosporales</taxon>
        <taxon>Pleosporales incertae sedis</taxon>
        <taxon>Aaosphaeria</taxon>
    </lineage>
</organism>
<dbReference type="InterPro" id="IPR029068">
    <property type="entry name" value="Glyas_Bleomycin-R_OHBP_Dase"/>
</dbReference>
<evidence type="ECO:0000313" key="4">
    <source>
        <dbReference type="Proteomes" id="UP000799778"/>
    </source>
</evidence>
<dbReference type="Proteomes" id="UP000799778">
    <property type="component" value="Unassembled WGS sequence"/>
</dbReference>
<dbReference type="GeneID" id="54291544"/>
<reference evidence="3" key="1">
    <citation type="journal article" date="2020" name="Stud. Mycol.">
        <title>101 Dothideomycetes genomes: a test case for predicting lifestyles and emergence of pathogens.</title>
        <authorList>
            <person name="Haridas S."/>
            <person name="Albert R."/>
            <person name="Binder M."/>
            <person name="Bloem J."/>
            <person name="Labutti K."/>
            <person name="Salamov A."/>
            <person name="Andreopoulos B."/>
            <person name="Baker S."/>
            <person name="Barry K."/>
            <person name="Bills G."/>
            <person name="Bluhm B."/>
            <person name="Cannon C."/>
            <person name="Castanera R."/>
            <person name="Culley D."/>
            <person name="Daum C."/>
            <person name="Ezra D."/>
            <person name="Gonzalez J."/>
            <person name="Henrissat B."/>
            <person name="Kuo A."/>
            <person name="Liang C."/>
            <person name="Lipzen A."/>
            <person name="Lutzoni F."/>
            <person name="Magnuson J."/>
            <person name="Mondo S."/>
            <person name="Nolan M."/>
            <person name="Ohm R."/>
            <person name="Pangilinan J."/>
            <person name="Park H.-J."/>
            <person name="Ramirez L."/>
            <person name="Alfaro M."/>
            <person name="Sun H."/>
            <person name="Tritt A."/>
            <person name="Yoshinaga Y."/>
            <person name="Zwiers L.-H."/>
            <person name="Turgeon B."/>
            <person name="Goodwin S."/>
            <person name="Spatafora J."/>
            <person name="Crous P."/>
            <person name="Grigoriev I."/>
        </authorList>
    </citation>
    <scope>NUCLEOTIDE SEQUENCE</scope>
    <source>
        <strain evidence="3">CBS 175.79</strain>
    </source>
</reference>
<name>A0A6A5XF71_9PLEO</name>
<gene>
    <name evidence="3" type="ORF">BU24DRAFT_495670</name>
</gene>
<evidence type="ECO:0000259" key="2">
    <source>
        <dbReference type="Pfam" id="PF00903"/>
    </source>
</evidence>
<dbReference type="InterPro" id="IPR004360">
    <property type="entry name" value="Glyas_Fos-R_dOase_dom"/>
</dbReference>
<proteinExistence type="predicted"/>
<dbReference type="AlphaFoldDB" id="A0A6A5XF71"/>
<dbReference type="OrthoDB" id="16820at2759"/>
<evidence type="ECO:0000256" key="1">
    <source>
        <dbReference type="SAM" id="MobiDB-lite"/>
    </source>
</evidence>
<protein>
    <recommendedName>
        <fullName evidence="2">Glyoxalase/fosfomycin resistance/dioxygenase domain-containing protein</fullName>
    </recommendedName>
</protein>
<dbReference type="Gene3D" id="3.10.180.10">
    <property type="entry name" value="2,3-Dihydroxybiphenyl 1,2-Dioxygenase, domain 1"/>
    <property type="match status" value="1"/>
</dbReference>
<feature type="compositionally biased region" description="Low complexity" evidence="1">
    <location>
        <begin position="21"/>
        <end position="66"/>
    </location>
</feature>
<accession>A0A6A5XF71</accession>
<dbReference type="SUPFAM" id="SSF54593">
    <property type="entry name" value="Glyoxalase/Bleomycin resistance protein/Dihydroxybiphenyl dioxygenase"/>
    <property type="match status" value="1"/>
</dbReference>
<feature type="region of interest" description="Disordered" evidence="1">
    <location>
        <begin position="1"/>
        <end position="88"/>
    </location>
</feature>
<evidence type="ECO:0000313" key="3">
    <source>
        <dbReference type="EMBL" id="KAF2011496.1"/>
    </source>
</evidence>
<dbReference type="EMBL" id="ML978074">
    <property type="protein sequence ID" value="KAF2011496.1"/>
    <property type="molecule type" value="Genomic_DNA"/>
</dbReference>
<feature type="domain" description="Glyoxalase/fosfomycin resistance/dioxygenase" evidence="2">
    <location>
        <begin position="103"/>
        <end position="189"/>
    </location>
</feature>
<sequence length="202" mass="21217">MPPVSQFPSARVFLKSPPPNAASSAFSSSPAVAAAAAARRTSLTSSAPLPRPLTTTSSTTSRFPSPIVMQPSSGTEKPSRDTSRAATPNAPIFKIYPPTLQKVKVAWLSTGNSVGFEIFEFTDPPHEPKPAFEYTRSGFFHIAVTAPDVGACVRKVVENGGSQVGETVVVGDGTEAAYACDPWGNVVEVLGCSFESLMANRV</sequence>
<keyword evidence="4" id="KW-1185">Reference proteome</keyword>